<dbReference type="EC" id="4.2.1.92" evidence="13"/>
<dbReference type="Pfam" id="PF00067">
    <property type="entry name" value="p450"/>
    <property type="match status" value="1"/>
</dbReference>
<keyword evidence="3" id="KW-0349">Heme</keyword>
<evidence type="ECO:0000256" key="10">
    <source>
        <dbReference type="ARBA" id="ARBA00023239"/>
    </source>
</evidence>
<keyword evidence="6" id="KW-0276">Fatty acid metabolism</keyword>
<reference evidence="15" key="2">
    <citation type="submission" date="2021-02" db="EMBL/GenBank/DDBJ databases">
        <authorList>
            <person name="Kimball J.A."/>
            <person name="Haas M.W."/>
            <person name="Macchietto M."/>
            <person name="Kono T."/>
            <person name="Duquette J."/>
            <person name="Shao M."/>
        </authorList>
    </citation>
    <scope>NUCLEOTIDE SEQUENCE</scope>
    <source>
        <tissue evidence="15">Fresh leaf tissue</tissue>
    </source>
</reference>
<dbReference type="Proteomes" id="UP000729402">
    <property type="component" value="Unassembled WGS sequence"/>
</dbReference>
<evidence type="ECO:0000256" key="13">
    <source>
        <dbReference type="ARBA" id="ARBA00067081"/>
    </source>
</evidence>
<evidence type="ECO:0000256" key="9">
    <source>
        <dbReference type="ARBA" id="ARBA00023160"/>
    </source>
</evidence>
<dbReference type="PANTHER" id="PTHR24286:SF255">
    <property type="entry name" value="ALLENE OXIDE SYNTHASE, CHLOROPLASTIC"/>
    <property type="match status" value="1"/>
</dbReference>
<comment type="similarity">
    <text evidence="1">Belongs to the cytochrome P450 family.</text>
</comment>
<feature type="compositionally biased region" description="Polar residues" evidence="14">
    <location>
        <begin position="1"/>
        <end position="12"/>
    </location>
</feature>
<dbReference type="GO" id="GO:0020037">
    <property type="term" value="F:heme binding"/>
    <property type="evidence" value="ECO:0007669"/>
    <property type="project" value="InterPro"/>
</dbReference>
<evidence type="ECO:0000256" key="6">
    <source>
        <dbReference type="ARBA" id="ARBA00022832"/>
    </source>
</evidence>
<keyword evidence="5" id="KW-0925">Oxylipin biosynthesis</keyword>
<keyword evidence="7" id="KW-0408">Iron</keyword>
<dbReference type="InterPro" id="IPR001128">
    <property type="entry name" value="Cyt_P450"/>
</dbReference>
<evidence type="ECO:0000256" key="5">
    <source>
        <dbReference type="ARBA" id="ARBA00022767"/>
    </source>
</evidence>
<dbReference type="FunFam" id="1.10.630.10:FF:000024">
    <property type="entry name" value="Allene oxide synthase, chloroplastic"/>
    <property type="match status" value="1"/>
</dbReference>
<organism evidence="15 16">
    <name type="scientific">Zizania palustris</name>
    <name type="common">Northern wild rice</name>
    <dbReference type="NCBI Taxonomy" id="103762"/>
    <lineage>
        <taxon>Eukaryota</taxon>
        <taxon>Viridiplantae</taxon>
        <taxon>Streptophyta</taxon>
        <taxon>Embryophyta</taxon>
        <taxon>Tracheophyta</taxon>
        <taxon>Spermatophyta</taxon>
        <taxon>Magnoliopsida</taxon>
        <taxon>Liliopsida</taxon>
        <taxon>Poales</taxon>
        <taxon>Poaceae</taxon>
        <taxon>BOP clade</taxon>
        <taxon>Oryzoideae</taxon>
        <taxon>Oryzeae</taxon>
        <taxon>Zizaniinae</taxon>
        <taxon>Zizania</taxon>
    </lineage>
</organism>
<keyword evidence="9" id="KW-0275">Fatty acid biosynthesis</keyword>
<reference evidence="15" key="1">
    <citation type="journal article" date="2021" name="bioRxiv">
        <title>Whole Genome Assembly and Annotation of Northern Wild Rice, Zizania palustris L., Supports a Whole Genome Duplication in the Zizania Genus.</title>
        <authorList>
            <person name="Haas M."/>
            <person name="Kono T."/>
            <person name="Macchietto M."/>
            <person name="Millas R."/>
            <person name="McGilp L."/>
            <person name="Shao M."/>
            <person name="Duquette J."/>
            <person name="Hirsch C.N."/>
            <person name="Kimball J."/>
        </authorList>
    </citation>
    <scope>NUCLEOTIDE SEQUENCE</scope>
    <source>
        <tissue evidence="15">Fresh leaf tissue</tissue>
    </source>
</reference>
<accession>A0A8J5X2F2</accession>
<dbReference type="PANTHER" id="PTHR24286">
    <property type="entry name" value="CYTOCHROME P450 26"/>
    <property type="match status" value="1"/>
</dbReference>
<comment type="caution">
    <text evidence="15">The sequence shown here is derived from an EMBL/GenBank/DDBJ whole genome shotgun (WGS) entry which is preliminary data.</text>
</comment>
<dbReference type="CDD" id="cd11071">
    <property type="entry name" value="CYP74"/>
    <property type="match status" value="1"/>
</dbReference>
<evidence type="ECO:0000256" key="2">
    <source>
        <dbReference type="ARBA" id="ARBA00022516"/>
    </source>
</evidence>
<sequence>MATAASMSFMSPTPTPAWVRRPTRASASATDRKDAVSPKRRLPLRKVPGDYGPPLVGALRDRYEYFYGPGGRDGFFAARVRAHRSTVVRLNMPPGPFVARDPRVVALLDAASFPVLFDTSLVDKTDLFTGTFMPSTDLTGGYRVLSYLDPAEPNHAQLKTLLFYLLSHRRQHVIPSFRDVYGEVFGLMENELARVGKADFGQHNDAAAFGFLCQSLLGQDPVKSVLGQEGPKLITKWVLFQLSPLFNLGLPTLVEDALLHSFRLPPALVKKDYDRLADFFRDAAKTVVDEGERLGIPREEAVHNILFALCFNSFGGMKILFPNVMKWLGRAGAQAHGRLATEVRAAVRNNGGEVTMKALAEMPLVKSAVYEALRIEPPVAMQYGRAKRDMVVESHDYGYEVREGEMLFGYQPMATKDARVFARPEEYLPDRFLGEDGARLLRHVVWSNGPETASPTLHDKQCAGKDFVVLVARLLLVELFLRYDSFDVVVGNSTLGSSVTITSLKKATF</sequence>
<dbReference type="OrthoDB" id="2789670at2759"/>
<comment type="pathway">
    <text evidence="12">Lipid metabolism; oxylipin biosynthesis.</text>
</comment>
<keyword evidence="4" id="KW-0479">Metal-binding</keyword>
<comment type="function">
    <text evidence="11">Involved in the biosynthesis of jasmonic acid, a growth regulator that is implicated also as a signaling molecule in plant defense. Converts 13-hydroperoxylinolenic acid to 12,13-epoxylinolenic acid.</text>
</comment>
<keyword evidence="2" id="KW-0444">Lipid biosynthesis</keyword>
<dbReference type="GO" id="GO:0009978">
    <property type="term" value="F:allene oxide synthase activity"/>
    <property type="evidence" value="ECO:0007669"/>
    <property type="project" value="UniProtKB-EC"/>
</dbReference>
<keyword evidence="10" id="KW-0456">Lyase</keyword>
<proteinExistence type="inferred from homology"/>
<evidence type="ECO:0000256" key="8">
    <source>
        <dbReference type="ARBA" id="ARBA00023098"/>
    </source>
</evidence>
<evidence type="ECO:0000256" key="1">
    <source>
        <dbReference type="ARBA" id="ARBA00010617"/>
    </source>
</evidence>
<dbReference type="GO" id="GO:0016705">
    <property type="term" value="F:oxidoreductase activity, acting on paired donors, with incorporation or reduction of molecular oxygen"/>
    <property type="evidence" value="ECO:0007669"/>
    <property type="project" value="InterPro"/>
</dbReference>
<evidence type="ECO:0000256" key="12">
    <source>
        <dbReference type="ARBA" id="ARBA00060657"/>
    </source>
</evidence>
<name>A0A8J5X2F2_ZIZPA</name>
<dbReference type="GO" id="GO:0016125">
    <property type="term" value="P:sterol metabolic process"/>
    <property type="evidence" value="ECO:0007669"/>
    <property type="project" value="TreeGrafter"/>
</dbReference>
<dbReference type="EMBL" id="JAAALK010000079">
    <property type="protein sequence ID" value="KAG8098313.1"/>
    <property type="molecule type" value="Genomic_DNA"/>
</dbReference>
<keyword evidence="16" id="KW-1185">Reference proteome</keyword>
<dbReference type="AlphaFoldDB" id="A0A8J5X2F2"/>
<dbReference type="GO" id="GO:0005506">
    <property type="term" value="F:iron ion binding"/>
    <property type="evidence" value="ECO:0007669"/>
    <property type="project" value="InterPro"/>
</dbReference>
<evidence type="ECO:0000313" key="15">
    <source>
        <dbReference type="EMBL" id="KAG8098313.1"/>
    </source>
</evidence>
<evidence type="ECO:0000256" key="7">
    <source>
        <dbReference type="ARBA" id="ARBA00023004"/>
    </source>
</evidence>
<feature type="region of interest" description="Disordered" evidence="14">
    <location>
        <begin position="1"/>
        <end position="44"/>
    </location>
</feature>
<evidence type="ECO:0000256" key="11">
    <source>
        <dbReference type="ARBA" id="ARBA00057103"/>
    </source>
</evidence>
<evidence type="ECO:0000256" key="14">
    <source>
        <dbReference type="SAM" id="MobiDB-lite"/>
    </source>
</evidence>
<dbReference type="GO" id="GO:0031408">
    <property type="term" value="P:oxylipin biosynthetic process"/>
    <property type="evidence" value="ECO:0007669"/>
    <property type="project" value="UniProtKB-KW"/>
</dbReference>
<dbReference type="GO" id="GO:0004497">
    <property type="term" value="F:monooxygenase activity"/>
    <property type="evidence" value="ECO:0007669"/>
    <property type="project" value="InterPro"/>
</dbReference>
<evidence type="ECO:0000313" key="16">
    <source>
        <dbReference type="Proteomes" id="UP000729402"/>
    </source>
</evidence>
<evidence type="ECO:0000256" key="3">
    <source>
        <dbReference type="ARBA" id="ARBA00022617"/>
    </source>
</evidence>
<evidence type="ECO:0000256" key="4">
    <source>
        <dbReference type="ARBA" id="ARBA00022723"/>
    </source>
</evidence>
<dbReference type="GO" id="GO:0006633">
    <property type="term" value="P:fatty acid biosynthetic process"/>
    <property type="evidence" value="ECO:0007669"/>
    <property type="project" value="UniProtKB-KW"/>
</dbReference>
<gene>
    <name evidence="15" type="ORF">GUJ93_ZPchr0013g35076</name>
</gene>
<protein>
    <recommendedName>
        <fullName evidence="13">hydroperoxide dehydratase</fullName>
        <ecNumber evidence="13">4.2.1.92</ecNumber>
    </recommendedName>
</protein>
<keyword evidence="8" id="KW-0443">Lipid metabolism</keyword>